<protein>
    <submittedName>
        <fullName evidence="2">Bacteriophage</fullName>
    </submittedName>
</protein>
<dbReference type="EMBL" id="UHDK01000001">
    <property type="protein sequence ID" value="SUM34041.1"/>
    <property type="molecule type" value="Genomic_DNA"/>
</dbReference>
<dbReference type="Proteomes" id="UP000321057">
    <property type="component" value="Unassembled WGS sequence"/>
</dbReference>
<dbReference type="InterPro" id="IPR006523">
    <property type="entry name" value="RinA"/>
</dbReference>
<evidence type="ECO:0000313" key="2">
    <source>
        <dbReference type="EMBL" id="SUM34041.1"/>
    </source>
</evidence>
<dbReference type="EMBL" id="BKAX01000016">
    <property type="protein sequence ID" value="GEQ07002.1"/>
    <property type="molecule type" value="Genomic_DNA"/>
</dbReference>
<dbReference type="STRING" id="1293.SH09_13335"/>
<sequence>MQTLERHDIKKLEGYIKNIKHYRKELRFRGYELLENHDPENIGSSKSNIPGNPIERETLKKFSDKKYNALDNIVSSVDKLLDNVSDETFEIMKLKYWNEDGEEYTWDDIADEFFISRRTLGRRRDKWLMMLADYMAYY</sequence>
<reference evidence="2 3" key="1">
    <citation type="submission" date="2018-06" db="EMBL/GenBank/DDBJ databases">
        <authorList>
            <consortium name="Pathogen Informatics"/>
            <person name="Doyle S."/>
        </authorList>
    </citation>
    <scope>NUCLEOTIDE SEQUENCE [LARGE SCALE GENOMIC DNA]</scope>
    <source>
        <strain evidence="2 3">NCTC12195</strain>
    </source>
</reference>
<proteinExistence type="predicted"/>
<dbReference type="OrthoDB" id="2735906at2"/>
<evidence type="ECO:0000313" key="1">
    <source>
        <dbReference type="EMBL" id="GEQ07002.1"/>
    </source>
</evidence>
<dbReference type="NCBIfam" id="TIGR01636">
    <property type="entry name" value="phage_rinA"/>
    <property type="match status" value="1"/>
</dbReference>
<dbReference type="AlphaFoldDB" id="A0A0D0SMV7"/>
<dbReference type="RefSeq" id="WP_042740116.1">
    <property type="nucleotide sequence ID" value="NZ_BKAX01000016.1"/>
</dbReference>
<dbReference type="Proteomes" id="UP000255277">
    <property type="component" value="Unassembled WGS sequence"/>
</dbReference>
<dbReference type="InterPro" id="IPR013324">
    <property type="entry name" value="RNA_pol_sigma_r3/r4-like"/>
</dbReference>
<dbReference type="SUPFAM" id="SSF88659">
    <property type="entry name" value="Sigma3 and sigma4 domains of RNA polymerase sigma factors"/>
    <property type="match status" value="1"/>
</dbReference>
<organism evidence="2 3">
    <name type="scientific">Staphylococcus gallinarum</name>
    <dbReference type="NCBI Taxonomy" id="1293"/>
    <lineage>
        <taxon>Bacteria</taxon>
        <taxon>Bacillati</taxon>
        <taxon>Bacillota</taxon>
        <taxon>Bacilli</taxon>
        <taxon>Bacillales</taxon>
        <taxon>Staphylococcaceae</taxon>
        <taxon>Staphylococcus</taxon>
    </lineage>
</organism>
<keyword evidence="4" id="KW-1185">Reference proteome</keyword>
<name>A0A0D0SMV7_STAGA</name>
<reference evidence="1 4" key="2">
    <citation type="submission" date="2019-07" db="EMBL/GenBank/DDBJ databases">
        <title>Whole genome shotgun sequence of Staphylococcus gallinarum NBRC 109767.</title>
        <authorList>
            <person name="Hosoyama A."/>
            <person name="Uohara A."/>
            <person name="Ohji S."/>
            <person name="Ichikawa N."/>
        </authorList>
    </citation>
    <scope>NUCLEOTIDE SEQUENCE [LARGE SCALE GENOMIC DNA]</scope>
    <source>
        <strain evidence="1 4">NBRC 109767</strain>
    </source>
</reference>
<evidence type="ECO:0000313" key="3">
    <source>
        <dbReference type="Proteomes" id="UP000255277"/>
    </source>
</evidence>
<evidence type="ECO:0000313" key="4">
    <source>
        <dbReference type="Proteomes" id="UP000321057"/>
    </source>
</evidence>
<accession>A0A0D0SMV7</accession>
<gene>
    <name evidence="2" type="ORF">NCTC12195_03549</name>
    <name evidence="1" type="ORF">SGA02_28300</name>
</gene>